<dbReference type="PANTHER" id="PTHR12170">
    <property type="entry name" value="MACROPHAGE ERYTHROBLAST ATTACHER-RELATED"/>
    <property type="match status" value="1"/>
</dbReference>
<feature type="domain" description="RING-Gid-type" evidence="8">
    <location>
        <begin position="301"/>
        <end position="370"/>
    </location>
</feature>
<dbReference type="PROSITE" id="PS51867">
    <property type="entry name" value="ZF_RING_GID"/>
    <property type="match status" value="1"/>
</dbReference>
<dbReference type="SMART" id="SM00667">
    <property type="entry name" value="LisH"/>
    <property type="match status" value="1"/>
</dbReference>
<dbReference type="CDD" id="cd16659">
    <property type="entry name" value="RING-Ubox_Emp"/>
    <property type="match status" value="1"/>
</dbReference>
<keyword evidence="3" id="KW-0479">Metal-binding</keyword>
<dbReference type="InterPro" id="IPR006595">
    <property type="entry name" value="CTLH_C"/>
</dbReference>
<comment type="subcellular location">
    <subcellularLocation>
        <location evidence="1">Cytoplasm</location>
    </subcellularLocation>
</comment>
<keyword evidence="4 6" id="KW-0863">Zinc-finger</keyword>
<dbReference type="InterPro" id="IPR024964">
    <property type="entry name" value="CTLH/CRA"/>
</dbReference>
<dbReference type="InterPro" id="IPR044063">
    <property type="entry name" value="ZF_RING_GID"/>
</dbReference>
<feature type="domain" description="CTLH" evidence="7">
    <location>
        <begin position="149"/>
        <end position="206"/>
    </location>
</feature>
<evidence type="ECO:0000259" key="7">
    <source>
        <dbReference type="PROSITE" id="PS50897"/>
    </source>
</evidence>
<evidence type="ECO:0000256" key="3">
    <source>
        <dbReference type="ARBA" id="ARBA00022723"/>
    </source>
</evidence>
<organism evidence="9">
    <name type="scientific">Tetraselmis sp. GSL018</name>
    <dbReference type="NCBI Taxonomy" id="582737"/>
    <lineage>
        <taxon>Eukaryota</taxon>
        <taxon>Viridiplantae</taxon>
        <taxon>Chlorophyta</taxon>
        <taxon>core chlorophytes</taxon>
        <taxon>Chlorodendrophyceae</taxon>
        <taxon>Chlorodendrales</taxon>
        <taxon>Chlorodendraceae</taxon>
        <taxon>Tetraselmis</taxon>
    </lineage>
</organism>
<dbReference type="PROSITE" id="PS50896">
    <property type="entry name" value="LISH"/>
    <property type="match status" value="1"/>
</dbReference>
<dbReference type="GO" id="GO:0005737">
    <property type="term" value="C:cytoplasm"/>
    <property type="evidence" value="ECO:0007669"/>
    <property type="project" value="UniProtKB-SubCell"/>
</dbReference>
<protein>
    <submittedName>
        <fullName evidence="9">Macrophage erythroblast attacher-like</fullName>
    </submittedName>
</protein>
<accession>A0A061RF38</accession>
<keyword evidence="5" id="KW-0862">Zinc</keyword>
<evidence type="ECO:0000256" key="1">
    <source>
        <dbReference type="ARBA" id="ARBA00004496"/>
    </source>
</evidence>
<reference evidence="9" key="1">
    <citation type="submission" date="2014-05" db="EMBL/GenBank/DDBJ databases">
        <title>The transcriptome of the halophilic microalga Tetraselmis sp. GSL018 isolated from the Great Salt Lake, Utah.</title>
        <authorList>
            <person name="Jinkerson R.E."/>
            <person name="D'Adamo S."/>
            <person name="Posewitz M.C."/>
        </authorList>
    </citation>
    <scope>NUCLEOTIDE SEQUENCE</scope>
    <source>
        <strain evidence="9">GSL018</strain>
    </source>
</reference>
<evidence type="ECO:0000256" key="6">
    <source>
        <dbReference type="PROSITE-ProRule" id="PRU01215"/>
    </source>
</evidence>
<dbReference type="GO" id="GO:0008270">
    <property type="term" value="F:zinc ion binding"/>
    <property type="evidence" value="ECO:0007669"/>
    <property type="project" value="UniProtKB-KW"/>
</dbReference>
<dbReference type="SMART" id="SM00668">
    <property type="entry name" value="CTLH"/>
    <property type="match status" value="1"/>
</dbReference>
<evidence type="ECO:0000256" key="4">
    <source>
        <dbReference type="ARBA" id="ARBA00022771"/>
    </source>
</evidence>
<dbReference type="InterPro" id="IPR013144">
    <property type="entry name" value="CRA_dom"/>
</dbReference>
<dbReference type="EMBL" id="GBEZ01017019">
    <property type="protein sequence ID" value="JAC69280.1"/>
    <property type="molecule type" value="Transcribed_RNA"/>
</dbReference>
<evidence type="ECO:0000313" key="9">
    <source>
        <dbReference type="EMBL" id="JAC69280.1"/>
    </source>
</evidence>
<proteinExistence type="predicted"/>
<dbReference type="InterPro" id="IPR006594">
    <property type="entry name" value="LisH"/>
</dbReference>
<feature type="unsure residue" description="I or L" evidence="9">
    <location>
        <position position="119"/>
    </location>
</feature>
<dbReference type="GO" id="GO:0005634">
    <property type="term" value="C:nucleus"/>
    <property type="evidence" value="ECO:0007669"/>
    <property type="project" value="TreeGrafter"/>
</dbReference>
<dbReference type="PANTHER" id="PTHR12170:SF2">
    <property type="entry name" value="E3 UBIQUITIN-PROTEIN TRANSFERASE MAEA"/>
    <property type="match status" value="1"/>
</dbReference>
<evidence type="ECO:0000256" key="5">
    <source>
        <dbReference type="ARBA" id="ARBA00022833"/>
    </source>
</evidence>
<keyword evidence="2" id="KW-0963">Cytoplasm</keyword>
<name>A0A061RF38_9CHLO</name>
<dbReference type="GO" id="GO:0061630">
    <property type="term" value="F:ubiquitin protein ligase activity"/>
    <property type="evidence" value="ECO:0007669"/>
    <property type="project" value="InterPro"/>
</dbReference>
<evidence type="ECO:0000256" key="2">
    <source>
        <dbReference type="ARBA" id="ARBA00022490"/>
    </source>
</evidence>
<dbReference type="InterPro" id="IPR045098">
    <property type="entry name" value="Fyv10_fam"/>
</dbReference>
<dbReference type="SMART" id="SM00757">
    <property type="entry name" value="CRA"/>
    <property type="match status" value="1"/>
</dbReference>
<dbReference type="PROSITE" id="PS50897">
    <property type="entry name" value="CTLH"/>
    <property type="match status" value="1"/>
</dbReference>
<dbReference type="AlphaFoldDB" id="A0A061RF38"/>
<dbReference type="GO" id="GO:0034657">
    <property type="term" value="C:GID complex"/>
    <property type="evidence" value="ECO:0007669"/>
    <property type="project" value="TreeGrafter"/>
</dbReference>
<dbReference type="Pfam" id="PF10607">
    <property type="entry name" value="CTLH"/>
    <property type="match status" value="1"/>
</dbReference>
<gene>
    <name evidence="9" type="ORF">TSPGSL018_6760</name>
</gene>
<dbReference type="GO" id="GO:0043161">
    <property type="term" value="P:proteasome-mediated ubiquitin-dependent protein catabolic process"/>
    <property type="evidence" value="ECO:0007669"/>
    <property type="project" value="InterPro"/>
</dbReference>
<feature type="zinc finger region" description="RING-Gid-type" evidence="6">
    <location>
        <begin position="301"/>
        <end position="370"/>
    </location>
</feature>
<evidence type="ECO:0000259" key="8">
    <source>
        <dbReference type="PROSITE" id="PS51867"/>
    </source>
</evidence>
<sequence length="385" mass="43614">MPGTGGNQSLDSPLLKVPLESLRRSTKDRRYIIDEVNNIFSSLQKNAADPFLPAEKRATDIDKLISKLKRVRKKAVDIGESEAKDAQRCCSRLSHLLEIGPSRPGCHVEWNRKRLDRILLDHLLRCGFERTADKLCSDSGLGDLVDTHIFKEAWRVVKALKERDCRVALAWCSANRSRLKRLKSNLEFKLRSQEFVELVRQGDRKGAIGYARQHLAPWAAAEMADLQRTVATLAFPADTACEPYRSIFDPVRWDDLAEAFLSELYRLHSLTPVSLLQIYMQAGLSALKTPVSLEKNFNKEDPLSLPEFRALAEGLPFAKHGQSKLVCSVTKRMMDENNPPWVMPNGYVYSEQAVDIICARNDGRMVCPITGESFERSELRRAYLA</sequence>